<dbReference type="InterPro" id="IPR000888">
    <property type="entry name" value="RmlC-like"/>
</dbReference>
<reference evidence="10 11" key="1">
    <citation type="submission" date="2017-06" db="EMBL/GenBank/DDBJ databases">
        <title>Evolution towards high GC content and high-temperature stress adaptation in endophytic Pseudomonas oryzihabitans impacted its plant-growth promoting traits.</title>
        <authorList>
            <person name="Nascimento F.X."/>
        </authorList>
    </citation>
    <scope>NUCLEOTIDE SEQUENCE [LARGE SCALE GENOMIC DNA]</scope>
    <source>
        <strain evidence="10 11">MS8</strain>
    </source>
</reference>
<dbReference type="GO" id="GO:0019305">
    <property type="term" value="P:dTDP-rhamnose biosynthetic process"/>
    <property type="evidence" value="ECO:0007669"/>
    <property type="project" value="TreeGrafter"/>
</dbReference>
<comment type="catalytic activity">
    <reaction evidence="1">
        <text>dTDP-4-dehydro-6-deoxy-alpha-D-glucose = dTDP-4-dehydro-beta-L-rhamnose</text>
        <dbReference type="Rhea" id="RHEA:16969"/>
        <dbReference type="ChEBI" id="CHEBI:57649"/>
        <dbReference type="ChEBI" id="CHEBI:62830"/>
        <dbReference type="EC" id="5.1.3.13"/>
    </reaction>
</comment>
<evidence type="ECO:0000256" key="6">
    <source>
        <dbReference type="ARBA" id="ARBA00031424"/>
    </source>
</evidence>
<dbReference type="GO" id="GO:0005829">
    <property type="term" value="C:cytosol"/>
    <property type="evidence" value="ECO:0007669"/>
    <property type="project" value="TreeGrafter"/>
</dbReference>
<dbReference type="Pfam" id="PF00908">
    <property type="entry name" value="dTDP_sugar_isom"/>
    <property type="match status" value="1"/>
</dbReference>
<evidence type="ECO:0000313" key="10">
    <source>
        <dbReference type="EMBL" id="AXA67997.1"/>
    </source>
</evidence>
<dbReference type="SUPFAM" id="SSF51182">
    <property type="entry name" value="RmlC-like cupins"/>
    <property type="match status" value="1"/>
</dbReference>
<protein>
    <recommendedName>
        <fullName evidence="4">dTDP-4-dehydrorhamnose 3,5-epimerase</fullName>
        <ecNumber evidence="3">5.1.3.13</ecNumber>
    </recommendedName>
    <alternativeName>
        <fullName evidence="6">Thymidine diphospho-4-keto-rhamnose 3,5-epimerase</fullName>
    </alternativeName>
    <alternativeName>
        <fullName evidence="5">dTDP-4-keto-6-deoxyglucose 3,5-epimerase</fullName>
    </alternativeName>
    <alternativeName>
        <fullName evidence="7">dTDP-6-deoxy-D-xylo-4-hexulose 3,5-epimerase</fullName>
    </alternativeName>
</protein>
<evidence type="ECO:0000313" key="11">
    <source>
        <dbReference type="Proteomes" id="UP000250579"/>
    </source>
</evidence>
<dbReference type="RefSeq" id="WP_208692050.1">
    <property type="nucleotide sequence ID" value="NZ_CP022198.1"/>
</dbReference>
<evidence type="ECO:0000256" key="9">
    <source>
        <dbReference type="PIRSR" id="PIRSR600888-3"/>
    </source>
</evidence>
<organism evidence="10 11">
    <name type="scientific">Pseudomonas oryzihabitans</name>
    <dbReference type="NCBI Taxonomy" id="47885"/>
    <lineage>
        <taxon>Bacteria</taxon>
        <taxon>Pseudomonadati</taxon>
        <taxon>Pseudomonadota</taxon>
        <taxon>Gammaproteobacteria</taxon>
        <taxon>Pseudomonadales</taxon>
        <taxon>Pseudomonadaceae</taxon>
        <taxon>Pseudomonas</taxon>
    </lineage>
</organism>
<gene>
    <name evidence="10" type="ORF">CE139_20060</name>
</gene>
<evidence type="ECO:0000256" key="4">
    <source>
        <dbReference type="ARBA" id="ARBA00019595"/>
    </source>
</evidence>
<dbReference type="Proteomes" id="UP000250579">
    <property type="component" value="Chromosome"/>
</dbReference>
<proteinExistence type="predicted"/>
<dbReference type="PANTHER" id="PTHR21047:SF2">
    <property type="entry name" value="THYMIDINE DIPHOSPHO-4-KETO-RHAMNOSE 3,5-EPIMERASE"/>
    <property type="match status" value="1"/>
</dbReference>
<dbReference type="EC" id="5.1.3.13" evidence="3"/>
<dbReference type="InterPro" id="IPR014710">
    <property type="entry name" value="RmlC-like_jellyroll"/>
</dbReference>
<evidence type="ECO:0000256" key="3">
    <source>
        <dbReference type="ARBA" id="ARBA00012098"/>
    </source>
</evidence>
<dbReference type="GO" id="GO:0000271">
    <property type="term" value="P:polysaccharide biosynthetic process"/>
    <property type="evidence" value="ECO:0007669"/>
    <property type="project" value="TreeGrafter"/>
</dbReference>
<evidence type="ECO:0000256" key="2">
    <source>
        <dbReference type="ARBA" id="ARBA00001997"/>
    </source>
</evidence>
<name>A0A2Z5ABM0_9PSED</name>
<dbReference type="EMBL" id="CP022198">
    <property type="protein sequence ID" value="AXA67997.1"/>
    <property type="molecule type" value="Genomic_DNA"/>
</dbReference>
<dbReference type="CDD" id="cd00438">
    <property type="entry name" value="cupin_RmlC"/>
    <property type="match status" value="1"/>
</dbReference>
<dbReference type="InterPro" id="IPR011051">
    <property type="entry name" value="RmlC_Cupin_sf"/>
</dbReference>
<sequence length="186" mass="20874">MTDMALRDLPLPGLRLLTHRTHQDARGRFSRLYCLTWLNQATTPFTVRQINLSQTSRCGSVRGLHYQLPPFSEDKLITCLRGSVWDVAVDVRQDSPTFLKWHAERLEAGDGRSLWLPPGFAHGFQALSDDVELLYLHSADYVPDQEFGLAPGDSRLAISWPLPVVNLSSRDAAHPPLTDAFRGIVV</sequence>
<evidence type="ECO:0000256" key="1">
    <source>
        <dbReference type="ARBA" id="ARBA00001298"/>
    </source>
</evidence>
<evidence type="ECO:0000256" key="8">
    <source>
        <dbReference type="PIRSR" id="PIRSR600888-1"/>
    </source>
</evidence>
<dbReference type="GO" id="GO:0008830">
    <property type="term" value="F:dTDP-4-dehydrorhamnose 3,5-epimerase activity"/>
    <property type="evidence" value="ECO:0007669"/>
    <property type="project" value="UniProtKB-EC"/>
</dbReference>
<dbReference type="Gene3D" id="2.60.120.10">
    <property type="entry name" value="Jelly Rolls"/>
    <property type="match status" value="1"/>
</dbReference>
<evidence type="ECO:0000256" key="7">
    <source>
        <dbReference type="ARBA" id="ARBA00033311"/>
    </source>
</evidence>
<dbReference type="PANTHER" id="PTHR21047">
    <property type="entry name" value="DTDP-6-DEOXY-D-GLUCOSE-3,5 EPIMERASE"/>
    <property type="match status" value="1"/>
</dbReference>
<accession>A0A2Z5ABM0</accession>
<feature type="active site" description="Proton acceptor" evidence="8">
    <location>
        <position position="65"/>
    </location>
</feature>
<comment type="function">
    <text evidence="2">Catalyzes the epimerization of the C3' and C5'positions of dTDP-6-deoxy-D-xylo-4-hexulose, forming dTDP-6-deoxy-L-lyxo-4-hexulose.</text>
</comment>
<evidence type="ECO:0000256" key="5">
    <source>
        <dbReference type="ARBA" id="ARBA00029758"/>
    </source>
</evidence>
<dbReference type="AlphaFoldDB" id="A0A2Z5ABM0"/>
<feature type="active site" description="Proton donor" evidence="8">
    <location>
        <position position="135"/>
    </location>
</feature>
<feature type="site" description="Participates in a stacking interaction with the thymidine ring of dTDP-4-oxo-6-deoxyglucose" evidence="9">
    <location>
        <position position="141"/>
    </location>
</feature>